<evidence type="ECO:0000256" key="8">
    <source>
        <dbReference type="ARBA" id="ARBA00022538"/>
    </source>
</evidence>
<evidence type="ECO:0000256" key="3">
    <source>
        <dbReference type="ARBA" id="ARBA00004272"/>
    </source>
</evidence>
<dbReference type="AlphaFoldDB" id="A0AA47N726"/>
<keyword evidence="20 35" id="KW-1133">Transmembrane helix</keyword>
<dbReference type="FunFam" id="1.20.120.350:FF:000080">
    <property type="entry name" value="Polycystic kidney disease 2"/>
    <property type="match status" value="1"/>
</dbReference>
<evidence type="ECO:0000256" key="26">
    <source>
        <dbReference type="ARBA" id="ARBA00023180"/>
    </source>
</evidence>
<dbReference type="SUPFAM" id="SSF81324">
    <property type="entry name" value="Voltage-gated potassium channels"/>
    <property type="match status" value="1"/>
</dbReference>
<evidence type="ECO:0000256" key="14">
    <source>
        <dbReference type="ARBA" id="ARBA00022737"/>
    </source>
</evidence>
<accession>A0AA47N726</accession>
<keyword evidence="13 32" id="KW-0479">Metal-binding</keyword>
<keyword evidence="11 32" id="KW-0107">Calcium channel</keyword>
<feature type="compositionally biased region" description="Gly residues" evidence="34">
    <location>
        <begin position="43"/>
        <end position="53"/>
    </location>
</feature>
<feature type="binding site" evidence="32">
    <location>
        <position position="719"/>
    </location>
    <ligand>
        <name>Ca(2+)</name>
        <dbReference type="ChEBI" id="CHEBI:29108"/>
        <label>2</label>
    </ligand>
</feature>
<keyword evidence="17 32" id="KW-0106">Calcium</keyword>
<dbReference type="Gene3D" id="1.10.238.10">
    <property type="entry name" value="EF-hand"/>
    <property type="match status" value="1"/>
</dbReference>
<keyword evidence="25" id="KW-1015">Disulfide bond</keyword>
<dbReference type="GO" id="GO:0007368">
    <property type="term" value="P:determination of left/right symmetry"/>
    <property type="evidence" value="ECO:0007669"/>
    <property type="project" value="UniProtKB-ARBA"/>
</dbReference>
<dbReference type="InterPro" id="IPR002048">
    <property type="entry name" value="EF_hand_dom"/>
</dbReference>
<dbReference type="Gene3D" id="1.20.5.340">
    <property type="match status" value="1"/>
</dbReference>
<evidence type="ECO:0000256" key="22">
    <source>
        <dbReference type="ARBA" id="ARBA00023065"/>
    </source>
</evidence>
<keyword evidence="6" id="KW-0813">Transport</keyword>
<evidence type="ECO:0000256" key="23">
    <source>
        <dbReference type="ARBA" id="ARBA00023069"/>
    </source>
</evidence>
<keyword evidence="19" id="KW-0630">Potassium</keyword>
<evidence type="ECO:0000256" key="12">
    <source>
        <dbReference type="ARBA" id="ARBA00022692"/>
    </source>
</evidence>
<keyword evidence="38" id="KW-1185">Reference proteome</keyword>
<dbReference type="GO" id="GO:0016323">
    <property type="term" value="C:basolateral plasma membrane"/>
    <property type="evidence" value="ECO:0007669"/>
    <property type="project" value="UniProtKB-SubCell"/>
</dbReference>
<feature type="region of interest" description="Disordered" evidence="34">
    <location>
        <begin position="722"/>
        <end position="784"/>
    </location>
</feature>
<dbReference type="GO" id="GO:0005267">
    <property type="term" value="F:potassium channel activity"/>
    <property type="evidence" value="ECO:0007669"/>
    <property type="project" value="UniProtKB-KW"/>
</dbReference>
<feature type="transmembrane region" description="Helical" evidence="35">
    <location>
        <begin position="462"/>
        <end position="480"/>
    </location>
</feature>
<evidence type="ECO:0000313" key="37">
    <source>
        <dbReference type="EMBL" id="KAK0153597.1"/>
    </source>
</evidence>
<dbReference type="GO" id="GO:0050982">
    <property type="term" value="P:detection of mechanical stimulus"/>
    <property type="evidence" value="ECO:0007669"/>
    <property type="project" value="TreeGrafter"/>
</dbReference>
<keyword evidence="8" id="KW-0633">Potassium transport</keyword>
<evidence type="ECO:0000256" key="6">
    <source>
        <dbReference type="ARBA" id="ARBA00022448"/>
    </source>
</evidence>
<evidence type="ECO:0000256" key="33">
    <source>
        <dbReference type="PIRSR" id="PIRSR603915-2"/>
    </source>
</evidence>
<gene>
    <name evidence="37" type="primary">pkd2_1</name>
    <name evidence="37" type="ORF">N1851_004619</name>
</gene>
<dbReference type="PANTHER" id="PTHR10877">
    <property type="entry name" value="POLYCYSTIN FAMILY MEMBER"/>
    <property type="match status" value="1"/>
</dbReference>
<keyword evidence="18" id="KW-0851">Voltage-gated channel</keyword>
<feature type="disulfide bond" evidence="33">
    <location>
        <begin position="284"/>
        <end position="297"/>
    </location>
</feature>
<dbReference type="GO" id="GO:0005789">
    <property type="term" value="C:endoplasmic reticulum membrane"/>
    <property type="evidence" value="ECO:0007669"/>
    <property type="project" value="UniProtKB-SubCell"/>
</dbReference>
<keyword evidence="26" id="KW-0325">Glycoprotein</keyword>
<feature type="compositionally biased region" description="Basic and acidic residues" evidence="34">
    <location>
        <begin position="722"/>
        <end position="739"/>
    </location>
</feature>
<evidence type="ECO:0000256" key="24">
    <source>
        <dbReference type="ARBA" id="ARBA00023136"/>
    </source>
</evidence>
<organism evidence="37 38">
    <name type="scientific">Merluccius polli</name>
    <name type="common">Benguela hake</name>
    <name type="synonym">Merluccius cadenati</name>
    <dbReference type="NCBI Taxonomy" id="89951"/>
    <lineage>
        <taxon>Eukaryota</taxon>
        <taxon>Metazoa</taxon>
        <taxon>Chordata</taxon>
        <taxon>Craniata</taxon>
        <taxon>Vertebrata</taxon>
        <taxon>Euteleostomi</taxon>
        <taxon>Actinopterygii</taxon>
        <taxon>Neopterygii</taxon>
        <taxon>Teleostei</taxon>
        <taxon>Neoteleostei</taxon>
        <taxon>Acanthomorphata</taxon>
        <taxon>Zeiogadaria</taxon>
        <taxon>Gadariae</taxon>
        <taxon>Gadiformes</taxon>
        <taxon>Gadoidei</taxon>
        <taxon>Merlucciidae</taxon>
        <taxon>Merluccius</taxon>
    </lineage>
</organism>
<dbReference type="InterPro" id="IPR013122">
    <property type="entry name" value="PKD1_2_channel"/>
</dbReference>
<evidence type="ECO:0000256" key="5">
    <source>
        <dbReference type="ARBA" id="ARBA00007200"/>
    </source>
</evidence>
<comment type="similarity">
    <text evidence="5">Belongs to the polycystin family.</text>
</comment>
<dbReference type="InterPro" id="IPR011992">
    <property type="entry name" value="EF-hand-dom_pair"/>
</dbReference>
<feature type="binding site" evidence="32">
    <location>
        <position position="715"/>
    </location>
    <ligand>
        <name>Ca(2+)</name>
        <dbReference type="ChEBI" id="CHEBI:29108"/>
        <label>2</label>
    </ligand>
</feature>
<evidence type="ECO:0000256" key="15">
    <source>
        <dbReference type="ARBA" id="ARBA00022824"/>
    </source>
</evidence>
<keyword evidence="14" id="KW-0677">Repeat</keyword>
<evidence type="ECO:0000256" key="34">
    <source>
        <dbReference type="SAM" id="MobiDB-lite"/>
    </source>
</evidence>
<keyword evidence="29" id="KW-0968">Cytoplasmic vesicle</keyword>
<keyword evidence="9" id="KW-0597">Phosphoprotein</keyword>
<evidence type="ECO:0000256" key="28">
    <source>
        <dbReference type="ARBA" id="ARBA00023303"/>
    </source>
</evidence>
<name>A0AA47N726_MERPO</name>
<sequence>MASARARAQPSQTGRHPAGASPHRLDSGSGIEMESIQQHQDLGLGGAGGGGSILGAPSPPSRQAWSRDNPGFEPEEEIMEANWPPASPGRRSVSTASSGSGSSGVGSFSGGGGGSGHGQRGGLYPSPAADAQRPDKHRHRSCMKQILQKIRILWGTDLMEDSDSSRERYLRNLLREMLTYFSFLIITCILTYGMVSSNMYYYTKVMSELFLDTPLSAGNHATFRSLSTMEDFWKFTEGPFLNGMYWEVWYNNKSLPDNQSLIFYENLLLGVPRLRQVKVHNQSCTIHRDLRGEVQECYNIYTPSNEDTNPFGPKNGTAWVHTAEGRLNGSGYCGQVSKYGGGGYYQDLSRTREKSALQLRLLRDNLWLDRGTRAVFLDFSVYNGNINLFCIARLLAEFPATGGVVTSWQFQTVRLIRYTSSWDYFVGVCEVAFCIFILYYVVEEVLEIRIHRLHYLKNPWNCLDVLMIMLSVVAIIMNITRTSMVSNLLRGLIENHDAHPSFGSLADLQVQFNHVAAVIVFFSWVKLFKFINVNKTMSQLSSTMSRCAKDLVGFAIMFFIIFLAYAQLAYLVFGTQVNDFSSFQASIFTQFRIILGDFEFSEIEETNLGPVYFTTFIFFIFFILMNMFLAIINDTYSEVKADMSQQRNEMEMTDLIKKGCNKALMRLRLKKTAVDDISDSLRQAGGKMNFDELRQDLKGKGHTDAEIQAIFAKYDHDGDQQLTEHEHQQMRDDLEKEREDLDIEPNSLARPTSGRSFPRTQEDSEEDDDEDSGHSSRRRGSSSGGVAYEEFQVLVRRVDRMEHSIGSIVSKIDAVIVKLEAMERAKTKRKDVLGKLLDGVMEDERMGRDSEVHREQMERLVREELERWESNDTVSQVNHPQTVTPRPRPPSSLSIDSADAAANGSGHI</sequence>
<evidence type="ECO:0000256" key="4">
    <source>
        <dbReference type="ARBA" id="ARBA00004477"/>
    </source>
</evidence>
<evidence type="ECO:0000256" key="29">
    <source>
        <dbReference type="ARBA" id="ARBA00023329"/>
    </source>
</evidence>
<keyword evidence="23" id="KW-0969">Cilium</keyword>
<feature type="compositionally biased region" description="Gly residues" evidence="34">
    <location>
        <begin position="101"/>
        <end position="121"/>
    </location>
</feature>
<evidence type="ECO:0000256" key="35">
    <source>
        <dbReference type="SAM" id="Phobius"/>
    </source>
</evidence>
<dbReference type="InterPro" id="IPR003915">
    <property type="entry name" value="PKD_2"/>
</dbReference>
<dbReference type="FunFam" id="1.20.5.340:FF:000020">
    <property type="entry name" value="polycystin-2 isoform X1"/>
    <property type="match status" value="1"/>
</dbReference>
<evidence type="ECO:0000256" key="2">
    <source>
        <dbReference type="ARBA" id="ARBA00004187"/>
    </source>
</evidence>
<evidence type="ECO:0000313" key="38">
    <source>
        <dbReference type="Proteomes" id="UP001174136"/>
    </source>
</evidence>
<dbReference type="GO" id="GO:0005509">
    <property type="term" value="F:calcium ion binding"/>
    <property type="evidence" value="ECO:0007669"/>
    <property type="project" value="InterPro"/>
</dbReference>
<evidence type="ECO:0000256" key="27">
    <source>
        <dbReference type="ARBA" id="ARBA00023273"/>
    </source>
</evidence>
<dbReference type="PRINTS" id="PR01433">
    <property type="entry name" value="POLYCYSTIN2"/>
</dbReference>
<dbReference type="InterPro" id="IPR027359">
    <property type="entry name" value="Volt_channel_dom_sf"/>
</dbReference>
<dbReference type="InterPro" id="IPR046791">
    <property type="entry name" value="Polycystin_dom"/>
</dbReference>
<dbReference type="GO" id="GO:0051209">
    <property type="term" value="P:release of sequestered calcium ion into cytosol"/>
    <property type="evidence" value="ECO:0007669"/>
    <property type="project" value="TreeGrafter"/>
</dbReference>
<feature type="compositionally biased region" description="Low complexity" evidence="34">
    <location>
        <begin position="89"/>
        <end position="100"/>
    </location>
</feature>
<feature type="region of interest" description="Disordered" evidence="34">
    <location>
        <begin position="865"/>
        <end position="908"/>
    </location>
</feature>
<protein>
    <recommendedName>
        <fullName evidence="30">Polycystin-2</fullName>
    </recommendedName>
    <alternativeName>
        <fullName evidence="31">Polycystic kidney disease 2 protein homolog</fullName>
    </alternativeName>
</protein>
<evidence type="ECO:0000256" key="19">
    <source>
        <dbReference type="ARBA" id="ARBA00022958"/>
    </source>
</evidence>
<evidence type="ECO:0000256" key="21">
    <source>
        <dbReference type="ARBA" id="ARBA00023054"/>
    </source>
</evidence>
<evidence type="ECO:0000256" key="10">
    <source>
        <dbReference type="ARBA" id="ARBA00022568"/>
    </source>
</evidence>
<dbReference type="InterPro" id="IPR051223">
    <property type="entry name" value="Polycystin"/>
</dbReference>
<dbReference type="Gene3D" id="1.10.287.70">
    <property type="match status" value="1"/>
</dbReference>
<evidence type="ECO:0000256" key="25">
    <source>
        <dbReference type="ARBA" id="ARBA00023157"/>
    </source>
</evidence>
<keyword evidence="7" id="KW-1003">Cell membrane</keyword>
<dbReference type="GO" id="GO:0034702">
    <property type="term" value="C:monoatomic ion channel complex"/>
    <property type="evidence" value="ECO:0007669"/>
    <property type="project" value="UniProtKB-KW"/>
</dbReference>
<keyword evidence="27" id="KW-0966">Cell projection</keyword>
<dbReference type="PROSITE" id="PS50222">
    <property type="entry name" value="EF_HAND_2"/>
    <property type="match status" value="1"/>
</dbReference>
<keyword evidence="24 35" id="KW-0472">Membrane</keyword>
<feature type="transmembrane region" description="Helical" evidence="35">
    <location>
        <begin position="178"/>
        <end position="202"/>
    </location>
</feature>
<dbReference type="Pfam" id="PF08016">
    <property type="entry name" value="PKD_channel"/>
    <property type="match status" value="1"/>
</dbReference>
<evidence type="ECO:0000256" key="20">
    <source>
        <dbReference type="ARBA" id="ARBA00022989"/>
    </source>
</evidence>
<dbReference type="Proteomes" id="UP001174136">
    <property type="component" value="Unassembled WGS sequence"/>
</dbReference>
<feature type="domain" description="EF-hand" evidence="36">
    <location>
        <begin position="702"/>
        <end position="737"/>
    </location>
</feature>
<dbReference type="PANTHER" id="PTHR10877:SF114">
    <property type="entry name" value="POLYCYSTIN-2"/>
    <property type="match status" value="1"/>
</dbReference>
<dbReference type="SUPFAM" id="SSF47473">
    <property type="entry name" value="EF-hand"/>
    <property type="match status" value="1"/>
</dbReference>
<keyword evidence="22 32" id="KW-0406">Ion transport</keyword>
<dbReference type="Gene3D" id="1.20.120.350">
    <property type="entry name" value="Voltage-gated potassium channels. Chain C"/>
    <property type="match status" value="1"/>
</dbReference>
<evidence type="ECO:0000256" key="31">
    <source>
        <dbReference type="ARBA" id="ARBA00075406"/>
    </source>
</evidence>
<evidence type="ECO:0000256" key="17">
    <source>
        <dbReference type="ARBA" id="ARBA00022837"/>
    </source>
</evidence>
<feature type="transmembrane region" description="Helical" evidence="35">
    <location>
        <begin position="512"/>
        <end position="531"/>
    </location>
</feature>
<evidence type="ECO:0000256" key="30">
    <source>
        <dbReference type="ARBA" id="ARBA00040113"/>
    </source>
</evidence>
<evidence type="ECO:0000256" key="11">
    <source>
        <dbReference type="ARBA" id="ARBA00022673"/>
    </source>
</evidence>
<dbReference type="GO" id="GO:0005102">
    <property type="term" value="F:signaling receptor binding"/>
    <property type="evidence" value="ECO:0007669"/>
    <property type="project" value="TreeGrafter"/>
</dbReference>
<feature type="binding site" evidence="32">
    <location>
        <position position="717"/>
    </location>
    <ligand>
        <name>Ca(2+)</name>
        <dbReference type="ChEBI" id="CHEBI:29108"/>
        <label>2</label>
    </ligand>
</feature>
<evidence type="ECO:0000256" key="32">
    <source>
        <dbReference type="PIRSR" id="PIRSR603915-1"/>
    </source>
</evidence>
<evidence type="ECO:0000259" key="36">
    <source>
        <dbReference type="PROSITE" id="PS50222"/>
    </source>
</evidence>
<dbReference type="GO" id="GO:0005245">
    <property type="term" value="F:voltage-gated calcium channel activity"/>
    <property type="evidence" value="ECO:0007669"/>
    <property type="project" value="TreeGrafter"/>
</dbReference>
<dbReference type="Pfam" id="PF18109">
    <property type="entry name" value="Fer4_24"/>
    <property type="match status" value="1"/>
</dbReference>
<comment type="subcellular location">
    <subcellularLocation>
        <location evidence="2">Basolateral cell membrane</location>
    </subcellularLocation>
    <subcellularLocation>
        <location evidence="3">Cell projection</location>
        <location evidence="3">Cilium membrane</location>
        <topology evidence="3">Multi-pass membrane protein</topology>
    </subcellularLocation>
    <subcellularLocation>
        <location evidence="1">Cytoplasmic vesicle membrane</location>
    </subcellularLocation>
    <subcellularLocation>
        <location evidence="4">Endoplasmic reticulum membrane</location>
        <topology evidence="4">Multi-pass membrane protein</topology>
    </subcellularLocation>
</comment>
<proteinExistence type="inferred from homology"/>
<keyword evidence="16" id="KW-0631">Potassium channel</keyword>
<comment type="caution">
    <text evidence="37">The sequence shown here is derived from an EMBL/GenBank/DDBJ whole genome shotgun (WGS) entry which is preliminary data.</text>
</comment>
<keyword evidence="28 32" id="KW-0407">Ion channel</keyword>
<feature type="compositionally biased region" description="Polar residues" evidence="34">
    <location>
        <begin position="871"/>
        <end position="884"/>
    </location>
</feature>
<feature type="compositionally biased region" description="Low complexity" evidence="34">
    <location>
        <begin position="891"/>
        <end position="902"/>
    </location>
</feature>
<evidence type="ECO:0000256" key="7">
    <source>
        <dbReference type="ARBA" id="ARBA00022475"/>
    </source>
</evidence>
<feature type="region of interest" description="Disordered" evidence="34">
    <location>
        <begin position="1"/>
        <end position="140"/>
    </location>
</feature>
<keyword evidence="12 35" id="KW-0812">Transmembrane</keyword>
<dbReference type="FunFam" id="1.10.238.10:FF:000228">
    <property type="entry name" value="polycystin-2 isoform X1"/>
    <property type="match status" value="1"/>
</dbReference>
<feature type="transmembrane region" description="Helical" evidence="35">
    <location>
        <begin position="422"/>
        <end position="442"/>
    </location>
</feature>
<keyword evidence="15" id="KW-0256">Endoplasmic reticulum</keyword>
<evidence type="ECO:0000256" key="1">
    <source>
        <dbReference type="ARBA" id="ARBA00004156"/>
    </source>
</evidence>
<keyword evidence="21" id="KW-0175">Coiled coil</keyword>
<evidence type="ECO:0000256" key="16">
    <source>
        <dbReference type="ARBA" id="ARBA00022826"/>
    </source>
</evidence>
<keyword evidence="10 32" id="KW-0109">Calcium transport</keyword>
<dbReference type="GO" id="GO:0060170">
    <property type="term" value="C:ciliary membrane"/>
    <property type="evidence" value="ECO:0007669"/>
    <property type="project" value="UniProtKB-SubCell"/>
</dbReference>
<dbReference type="GO" id="GO:0051371">
    <property type="term" value="F:muscle alpha-actinin binding"/>
    <property type="evidence" value="ECO:0007669"/>
    <property type="project" value="TreeGrafter"/>
</dbReference>
<dbReference type="FunFam" id="1.10.287.70:FF:000055">
    <property type="entry name" value="Polycystic kidney disease 2-like 1"/>
    <property type="match status" value="1"/>
</dbReference>
<feature type="transmembrane region" description="Helical" evidence="35">
    <location>
        <begin position="551"/>
        <end position="573"/>
    </location>
</feature>
<feature type="binding site" evidence="32">
    <location>
        <position position="726"/>
    </location>
    <ligand>
        <name>Ca(2+)</name>
        <dbReference type="ChEBI" id="CHEBI:29108"/>
        <label>2</label>
    </ligand>
</feature>
<evidence type="ECO:0000256" key="13">
    <source>
        <dbReference type="ARBA" id="ARBA00022723"/>
    </source>
</evidence>
<dbReference type="GO" id="GO:0030659">
    <property type="term" value="C:cytoplasmic vesicle membrane"/>
    <property type="evidence" value="ECO:0007669"/>
    <property type="project" value="UniProtKB-SubCell"/>
</dbReference>
<feature type="transmembrane region" description="Helical" evidence="35">
    <location>
        <begin position="611"/>
        <end position="632"/>
    </location>
</feature>
<evidence type="ECO:0000256" key="9">
    <source>
        <dbReference type="ARBA" id="ARBA00022553"/>
    </source>
</evidence>
<dbReference type="EMBL" id="JAOPHQ010000679">
    <property type="protein sequence ID" value="KAK0153597.1"/>
    <property type="molecule type" value="Genomic_DNA"/>
</dbReference>
<feature type="compositionally biased region" description="Polar residues" evidence="34">
    <location>
        <begin position="749"/>
        <end position="759"/>
    </location>
</feature>
<evidence type="ECO:0000256" key="18">
    <source>
        <dbReference type="ARBA" id="ARBA00022882"/>
    </source>
</evidence>
<reference evidence="37" key="1">
    <citation type="journal article" date="2023" name="Front. Mar. Sci.">
        <title>A new Merluccius polli reference genome to investigate the effects of global change in West African waters.</title>
        <authorList>
            <person name="Mateo J.L."/>
            <person name="Blanco-Fernandez C."/>
            <person name="Garcia-Vazquez E."/>
            <person name="Machado-Schiaffino G."/>
        </authorList>
    </citation>
    <scope>NUCLEOTIDE SEQUENCE</scope>
    <source>
        <strain evidence="37">C29</strain>
        <tissue evidence="37">Fin</tissue>
    </source>
</reference>
<dbReference type="GO" id="GO:0005248">
    <property type="term" value="F:voltage-gated sodium channel activity"/>
    <property type="evidence" value="ECO:0007669"/>
    <property type="project" value="TreeGrafter"/>
</dbReference>
<dbReference type="Pfam" id="PF20519">
    <property type="entry name" value="Polycystin_dom"/>
    <property type="match status" value="1"/>
</dbReference>